<comment type="caution">
    <text evidence="12">The sequence shown here is derived from an EMBL/GenBank/DDBJ whole genome shotgun (WGS) entry which is preliminary data.</text>
</comment>
<keyword evidence="10" id="KW-0813">Transport</keyword>
<dbReference type="GO" id="GO:0046872">
    <property type="term" value="F:metal ion binding"/>
    <property type="evidence" value="ECO:0007669"/>
    <property type="project" value="UniProtKB-KW"/>
</dbReference>
<protein>
    <recommendedName>
        <fullName evidence="10">Fluoride-specific ion channel FluC</fullName>
    </recommendedName>
</protein>
<feature type="transmembrane region" description="Helical" evidence="10">
    <location>
        <begin position="60"/>
        <end position="80"/>
    </location>
</feature>
<evidence type="ECO:0000313" key="13">
    <source>
        <dbReference type="Proteomes" id="UP000051645"/>
    </source>
</evidence>
<comment type="subcellular location">
    <subcellularLocation>
        <location evidence="1 10">Cell membrane</location>
        <topology evidence="1 10">Multi-pass membrane protein</topology>
    </subcellularLocation>
</comment>
<dbReference type="InterPro" id="IPR003691">
    <property type="entry name" value="FluC"/>
</dbReference>
<dbReference type="GO" id="GO:0140114">
    <property type="term" value="P:cellular detoxification of fluoride"/>
    <property type="evidence" value="ECO:0007669"/>
    <property type="project" value="UniProtKB-UniRule"/>
</dbReference>
<accession>A0A0R2G0G5</accession>
<keyword evidence="3 10" id="KW-0812">Transmembrane</keyword>
<comment type="catalytic activity">
    <reaction evidence="8">
        <text>fluoride(in) = fluoride(out)</text>
        <dbReference type="Rhea" id="RHEA:76159"/>
        <dbReference type="ChEBI" id="CHEBI:17051"/>
    </reaction>
    <physiologicalReaction direction="left-to-right" evidence="8">
        <dbReference type="Rhea" id="RHEA:76160"/>
    </physiologicalReaction>
</comment>
<evidence type="ECO:0000313" key="11">
    <source>
        <dbReference type="EMBL" id="KRN28202.1"/>
    </source>
</evidence>
<comment type="function">
    <text evidence="9 10">Fluoride-specific ion channel. Important for reducing fluoride concentration in the cell, thus reducing its toxicity.</text>
</comment>
<dbReference type="STRING" id="81857.IV38_GL001656"/>
<dbReference type="AlphaFoldDB" id="A0A0R2G0G5"/>
<keyword evidence="10" id="KW-0406">Ion transport</keyword>
<dbReference type="GO" id="GO:0005886">
    <property type="term" value="C:plasma membrane"/>
    <property type="evidence" value="ECO:0007669"/>
    <property type="project" value="UniProtKB-SubCell"/>
</dbReference>
<keyword evidence="6 10" id="KW-0407">Ion channel</keyword>
<dbReference type="OrthoDB" id="9799631at2"/>
<comment type="similarity">
    <text evidence="7 10">Belongs to the fluoride channel Fluc/FEX (TC 1.A.43) family.</text>
</comment>
<feature type="binding site" evidence="10">
    <location>
        <position position="75"/>
    </location>
    <ligand>
        <name>Na(+)</name>
        <dbReference type="ChEBI" id="CHEBI:29101"/>
        <note>structural</note>
    </ligand>
</feature>
<dbReference type="EMBL" id="JQAZ01000005">
    <property type="protein sequence ID" value="KRN30922.1"/>
    <property type="molecule type" value="Genomic_DNA"/>
</dbReference>
<feature type="transmembrane region" description="Helical" evidence="10">
    <location>
        <begin position="92"/>
        <end position="115"/>
    </location>
</feature>
<dbReference type="Pfam" id="PF02537">
    <property type="entry name" value="CRCB"/>
    <property type="match status" value="1"/>
</dbReference>
<comment type="activity regulation">
    <text evidence="10">Na(+) is not transported, but it plays an essential structural role and its presence is essential for fluoride channel function.</text>
</comment>
<evidence type="ECO:0000256" key="10">
    <source>
        <dbReference type="HAMAP-Rule" id="MF_00454"/>
    </source>
</evidence>
<keyword evidence="4 10" id="KW-1133">Transmembrane helix</keyword>
<dbReference type="PANTHER" id="PTHR28259:SF1">
    <property type="entry name" value="FLUORIDE EXPORT PROTEIN 1-RELATED"/>
    <property type="match status" value="1"/>
</dbReference>
<dbReference type="GO" id="GO:0062054">
    <property type="term" value="F:fluoride channel activity"/>
    <property type="evidence" value="ECO:0007669"/>
    <property type="project" value="UniProtKB-UniRule"/>
</dbReference>
<dbReference type="Proteomes" id="UP000051751">
    <property type="component" value="Unassembled WGS sequence"/>
</dbReference>
<keyword evidence="10" id="KW-0479">Metal-binding</keyword>
<evidence type="ECO:0000256" key="5">
    <source>
        <dbReference type="ARBA" id="ARBA00023136"/>
    </source>
</evidence>
<dbReference type="EMBL" id="JQAT01000004">
    <property type="protein sequence ID" value="KRN28202.1"/>
    <property type="molecule type" value="Genomic_DNA"/>
</dbReference>
<dbReference type="RefSeq" id="WP_057770052.1">
    <property type="nucleotide sequence ID" value="NZ_JQAT01000004.1"/>
</dbReference>
<organism evidence="12 13">
    <name type="scientific">Lactobacillus selangorensis</name>
    <dbReference type="NCBI Taxonomy" id="81857"/>
    <lineage>
        <taxon>Bacteria</taxon>
        <taxon>Bacillati</taxon>
        <taxon>Bacillota</taxon>
        <taxon>Bacilli</taxon>
        <taxon>Lactobacillales</taxon>
        <taxon>Lactobacillaceae</taxon>
        <taxon>Lactobacillus</taxon>
    </lineage>
</organism>
<evidence type="ECO:0000313" key="14">
    <source>
        <dbReference type="Proteomes" id="UP000051751"/>
    </source>
</evidence>
<evidence type="ECO:0000256" key="9">
    <source>
        <dbReference type="ARBA" id="ARBA00049940"/>
    </source>
</evidence>
<evidence type="ECO:0000256" key="1">
    <source>
        <dbReference type="ARBA" id="ARBA00004651"/>
    </source>
</evidence>
<sequence>MDDLSIALFAFLGGVSRYGLGLWLPTWHAFPVATLSVNLLGSFLLVFIGQYVAHQGWLSARLIAGISSGFLGAFTTFSSFSVDTMKLFQQHLFGTAGLYIGLSCIGGFFCAELAYQLAHRLLKREHA</sequence>
<name>A0A0R2G0G5_9LACO</name>
<evidence type="ECO:0000256" key="2">
    <source>
        <dbReference type="ARBA" id="ARBA00022475"/>
    </source>
</evidence>
<dbReference type="PANTHER" id="PTHR28259">
    <property type="entry name" value="FLUORIDE EXPORT PROTEIN 1-RELATED"/>
    <property type="match status" value="1"/>
</dbReference>
<feature type="transmembrane region" description="Helical" evidence="10">
    <location>
        <begin position="27"/>
        <end position="48"/>
    </location>
</feature>
<gene>
    <name evidence="10" type="primary">fluC</name>
    <name evidence="10" type="synonym">crcB</name>
    <name evidence="11" type="ORF">IV38_GL001656</name>
    <name evidence="12" type="ORF">IV40_GL001559</name>
</gene>
<evidence type="ECO:0000256" key="8">
    <source>
        <dbReference type="ARBA" id="ARBA00035585"/>
    </source>
</evidence>
<dbReference type="HAMAP" id="MF_00454">
    <property type="entry name" value="FluC"/>
    <property type="match status" value="1"/>
</dbReference>
<keyword evidence="2 10" id="KW-1003">Cell membrane</keyword>
<dbReference type="PATRIC" id="fig|81857.3.peg.1667"/>
<keyword evidence="5 10" id="KW-0472">Membrane</keyword>
<proteinExistence type="inferred from homology"/>
<dbReference type="Proteomes" id="UP000051645">
    <property type="component" value="Unassembled WGS sequence"/>
</dbReference>
<evidence type="ECO:0000256" key="7">
    <source>
        <dbReference type="ARBA" id="ARBA00035120"/>
    </source>
</evidence>
<keyword evidence="13" id="KW-1185">Reference proteome</keyword>
<evidence type="ECO:0000256" key="3">
    <source>
        <dbReference type="ARBA" id="ARBA00022692"/>
    </source>
</evidence>
<evidence type="ECO:0000256" key="4">
    <source>
        <dbReference type="ARBA" id="ARBA00022989"/>
    </source>
</evidence>
<evidence type="ECO:0000313" key="12">
    <source>
        <dbReference type="EMBL" id="KRN30922.1"/>
    </source>
</evidence>
<keyword evidence="10" id="KW-0915">Sodium</keyword>
<evidence type="ECO:0000256" key="6">
    <source>
        <dbReference type="ARBA" id="ARBA00023303"/>
    </source>
</evidence>
<reference evidence="13 14" key="1">
    <citation type="journal article" date="2015" name="Genome Announc.">
        <title>Expanding the biotechnology potential of lactobacilli through comparative genomics of 213 strains and associated genera.</title>
        <authorList>
            <person name="Sun Z."/>
            <person name="Harris H.M."/>
            <person name="McCann A."/>
            <person name="Guo C."/>
            <person name="Argimon S."/>
            <person name="Zhang W."/>
            <person name="Yang X."/>
            <person name="Jeffery I.B."/>
            <person name="Cooney J.C."/>
            <person name="Kagawa T.F."/>
            <person name="Liu W."/>
            <person name="Song Y."/>
            <person name="Salvetti E."/>
            <person name="Wrobel A."/>
            <person name="Rasinkangas P."/>
            <person name="Parkhill J."/>
            <person name="Rea M.C."/>
            <person name="O'Sullivan O."/>
            <person name="Ritari J."/>
            <person name="Douillard F.P."/>
            <person name="Paul Ross R."/>
            <person name="Yang R."/>
            <person name="Briner A.E."/>
            <person name="Felis G.E."/>
            <person name="de Vos W.M."/>
            <person name="Barrangou R."/>
            <person name="Klaenhammer T.R."/>
            <person name="Caufield P.W."/>
            <person name="Cui Y."/>
            <person name="Zhang H."/>
            <person name="O'Toole P.W."/>
        </authorList>
    </citation>
    <scope>NUCLEOTIDE SEQUENCE [LARGE SCALE GENOMIC DNA]</scope>
    <source>
        <strain evidence="11 14">ATCC BAA-66</strain>
        <strain evidence="12 13">DSM 13344</strain>
    </source>
</reference>
<feature type="binding site" evidence="10">
    <location>
        <position position="72"/>
    </location>
    <ligand>
        <name>Na(+)</name>
        <dbReference type="ChEBI" id="CHEBI:29101"/>
        <note>structural</note>
    </ligand>
</feature>